<dbReference type="KEGG" id="same:SAMCFNEI73_Ch1130"/>
<reference evidence="2 3" key="1">
    <citation type="submission" date="2015-10" db="EMBL/GenBank/DDBJ databases">
        <title>Genomic differences between typical nodule nitrogen-fixing rhizobial strains and those coming from bean seeds.</title>
        <authorList>
            <person name="Peralta H."/>
            <person name="Aguilar-Vera A."/>
            <person name="Diaz R."/>
            <person name="Mora Y."/>
            <person name="Martinez-Batallar G."/>
            <person name="Salazar E."/>
            <person name="Vargas-Lagunas C."/>
            <person name="Encarnacion S."/>
            <person name="Girard L."/>
            <person name="Mora J."/>
        </authorList>
    </citation>
    <scope>NUCLEOTIDE SEQUENCE [LARGE SCALE GENOMIC DNA]</scope>
    <source>
        <strain evidence="2 3">CFNEI 73</strain>
    </source>
</reference>
<feature type="region of interest" description="Disordered" evidence="1">
    <location>
        <begin position="22"/>
        <end position="48"/>
    </location>
</feature>
<evidence type="ECO:0000313" key="2">
    <source>
        <dbReference type="EMBL" id="APG90446.1"/>
    </source>
</evidence>
<dbReference type="STRING" id="194963.SAMCFNEI73_Ch1130"/>
<evidence type="ECO:0000256" key="1">
    <source>
        <dbReference type="SAM" id="MobiDB-lite"/>
    </source>
</evidence>
<proteinExistence type="predicted"/>
<dbReference type="EMBL" id="CP013107">
    <property type="protein sequence ID" value="APG90446.1"/>
    <property type="molecule type" value="Genomic_DNA"/>
</dbReference>
<sequence length="48" mass="5150">MAAASAGQAHFLAVFPQFDRSTRVDRRGKPGMHEDPPLPAIAAMTDGR</sequence>
<protein>
    <submittedName>
        <fullName evidence="2">Uncharacterized protein</fullName>
    </submittedName>
</protein>
<dbReference type="AlphaFoldDB" id="A0A1L3LK70"/>
<organism evidence="2 3">
    <name type="scientific">Sinorhizobium americanum</name>
    <dbReference type="NCBI Taxonomy" id="194963"/>
    <lineage>
        <taxon>Bacteria</taxon>
        <taxon>Pseudomonadati</taxon>
        <taxon>Pseudomonadota</taxon>
        <taxon>Alphaproteobacteria</taxon>
        <taxon>Hyphomicrobiales</taxon>
        <taxon>Rhizobiaceae</taxon>
        <taxon>Sinorhizobium/Ensifer group</taxon>
        <taxon>Sinorhizobium</taxon>
    </lineage>
</organism>
<evidence type="ECO:0000313" key="3">
    <source>
        <dbReference type="Proteomes" id="UP000182306"/>
    </source>
</evidence>
<dbReference type="Proteomes" id="UP000182306">
    <property type="component" value="Chromosome"/>
</dbReference>
<gene>
    <name evidence="2" type="ORF">SAMCFNEI73_Ch1130</name>
</gene>
<accession>A0A1L3LK70</accession>
<name>A0A1L3LK70_9HYPH</name>
<feature type="compositionally biased region" description="Basic and acidic residues" evidence="1">
    <location>
        <begin position="22"/>
        <end position="36"/>
    </location>
</feature>
<keyword evidence="3" id="KW-1185">Reference proteome</keyword>